<name>A0A1G2FEM2_9BACT</name>
<evidence type="ECO:0000259" key="9">
    <source>
        <dbReference type="SMART" id="SM00363"/>
    </source>
</evidence>
<organism evidence="11 12">
    <name type="scientific">Candidatus Portnoybacteria bacterium RIFCSPHIGHO2_12_FULL_38_9</name>
    <dbReference type="NCBI Taxonomy" id="1801997"/>
    <lineage>
        <taxon>Bacteria</taxon>
        <taxon>Candidatus Portnoyibacteriota</taxon>
    </lineage>
</organism>
<dbReference type="GO" id="GO:0015935">
    <property type="term" value="C:small ribosomal subunit"/>
    <property type="evidence" value="ECO:0007669"/>
    <property type="project" value="InterPro"/>
</dbReference>
<comment type="caution">
    <text evidence="11">The sequence shown here is derived from an EMBL/GenBank/DDBJ whole genome shotgun (WGS) entry which is preliminary data.</text>
</comment>
<evidence type="ECO:0000259" key="10">
    <source>
        <dbReference type="SMART" id="SM01390"/>
    </source>
</evidence>
<evidence type="ECO:0000256" key="1">
    <source>
        <dbReference type="ARBA" id="ARBA00007465"/>
    </source>
</evidence>
<dbReference type="InterPro" id="IPR001912">
    <property type="entry name" value="Ribosomal_uS4_N"/>
</dbReference>
<reference evidence="11 12" key="1">
    <citation type="journal article" date="2016" name="Nat. Commun.">
        <title>Thousands of microbial genomes shed light on interconnected biogeochemical processes in an aquifer system.</title>
        <authorList>
            <person name="Anantharaman K."/>
            <person name="Brown C.T."/>
            <person name="Hug L.A."/>
            <person name="Sharon I."/>
            <person name="Castelle C.J."/>
            <person name="Probst A.J."/>
            <person name="Thomas B.C."/>
            <person name="Singh A."/>
            <person name="Wilkins M.J."/>
            <person name="Karaoz U."/>
            <person name="Brodie E.L."/>
            <person name="Williams K.H."/>
            <person name="Hubbard S.S."/>
            <person name="Banfield J.F."/>
        </authorList>
    </citation>
    <scope>NUCLEOTIDE SEQUENCE [LARGE SCALE GENOMIC DNA]</scope>
</reference>
<dbReference type="InterPro" id="IPR036986">
    <property type="entry name" value="S4_RNA-bd_sf"/>
</dbReference>
<evidence type="ECO:0000256" key="8">
    <source>
        <dbReference type="RuleBase" id="RU003699"/>
    </source>
</evidence>
<dbReference type="InterPro" id="IPR005709">
    <property type="entry name" value="Ribosomal_uS4_bac-type"/>
</dbReference>
<feature type="domain" description="RNA-binding S4" evidence="9">
    <location>
        <begin position="95"/>
        <end position="165"/>
    </location>
</feature>
<keyword evidence="3 7" id="KW-0694">RNA-binding</keyword>
<dbReference type="FunFam" id="3.10.290.10:FF:000001">
    <property type="entry name" value="30S ribosomal protein S4"/>
    <property type="match status" value="1"/>
</dbReference>
<dbReference type="PROSITE" id="PS00632">
    <property type="entry name" value="RIBOSOMAL_S4"/>
    <property type="match status" value="1"/>
</dbReference>
<dbReference type="GO" id="GO:0042274">
    <property type="term" value="P:ribosomal small subunit biogenesis"/>
    <property type="evidence" value="ECO:0007669"/>
    <property type="project" value="TreeGrafter"/>
</dbReference>
<protein>
    <recommendedName>
        <fullName evidence="6 7">Small ribosomal subunit protein uS4</fullName>
    </recommendedName>
</protein>
<dbReference type="GO" id="GO:0006412">
    <property type="term" value="P:translation"/>
    <property type="evidence" value="ECO:0007669"/>
    <property type="project" value="UniProtKB-UniRule"/>
</dbReference>
<dbReference type="STRING" id="1801997.A3J64_02730"/>
<dbReference type="GO" id="GO:0003735">
    <property type="term" value="F:structural constituent of ribosome"/>
    <property type="evidence" value="ECO:0007669"/>
    <property type="project" value="InterPro"/>
</dbReference>
<dbReference type="InterPro" id="IPR002942">
    <property type="entry name" value="S4_RNA-bd"/>
</dbReference>
<dbReference type="Proteomes" id="UP000177061">
    <property type="component" value="Unassembled WGS sequence"/>
</dbReference>
<proteinExistence type="inferred from homology"/>
<dbReference type="PANTHER" id="PTHR11831:SF4">
    <property type="entry name" value="SMALL RIBOSOMAL SUBUNIT PROTEIN US4M"/>
    <property type="match status" value="1"/>
</dbReference>
<evidence type="ECO:0000313" key="11">
    <source>
        <dbReference type="EMBL" id="OGZ36515.1"/>
    </source>
</evidence>
<comment type="similarity">
    <text evidence="1 7 8">Belongs to the universal ribosomal protein uS4 family.</text>
</comment>
<dbReference type="NCBIfam" id="TIGR01017">
    <property type="entry name" value="rpsD_bact"/>
    <property type="match status" value="1"/>
</dbReference>
<dbReference type="HAMAP" id="MF_01306_B">
    <property type="entry name" value="Ribosomal_uS4_B"/>
    <property type="match status" value="1"/>
</dbReference>
<evidence type="ECO:0000256" key="4">
    <source>
        <dbReference type="ARBA" id="ARBA00022980"/>
    </source>
</evidence>
<comment type="subunit">
    <text evidence="7">Part of the 30S ribosomal subunit. Contacts protein S5. The interaction surface between S4 and S5 is involved in control of translational fidelity.</text>
</comment>
<comment type="function">
    <text evidence="7">With S5 and S12 plays an important role in translational accuracy.</text>
</comment>
<keyword evidence="2 7" id="KW-0699">rRNA-binding</keyword>
<dbReference type="InterPro" id="IPR022801">
    <property type="entry name" value="Ribosomal_uS4"/>
</dbReference>
<evidence type="ECO:0000256" key="2">
    <source>
        <dbReference type="ARBA" id="ARBA00022730"/>
    </source>
</evidence>
<evidence type="ECO:0000256" key="3">
    <source>
        <dbReference type="ARBA" id="ARBA00022884"/>
    </source>
</evidence>
<dbReference type="NCBIfam" id="NF003717">
    <property type="entry name" value="PRK05327.1"/>
    <property type="match status" value="1"/>
</dbReference>
<dbReference type="EMBL" id="MHNB01000025">
    <property type="protein sequence ID" value="OGZ36515.1"/>
    <property type="molecule type" value="Genomic_DNA"/>
</dbReference>
<dbReference type="SMART" id="SM01390">
    <property type="entry name" value="Ribosomal_S4"/>
    <property type="match status" value="1"/>
</dbReference>
<accession>A0A1G2FEM2</accession>
<feature type="domain" description="Small ribosomal subunit protein uS4 N-terminal" evidence="10">
    <location>
        <begin position="1"/>
        <end position="94"/>
    </location>
</feature>
<dbReference type="InterPro" id="IPR018079">
    <property type="entry name" value="Ribosomal_uS4_CS"/>
</dbReference>
<evidence type="ECO:0000256" key="7">
    <source>
        <dbReference type="HAMAP-Rule" id="MF_01306"/>
    </source>
</evidence>
<dbReference type="CDD" id="cd00165">
    <property type="entry name" value="S4"/>
    <property type="match status" value="1"/>
</dbReference>
<dbReference type="PANTHER" id="PTHR11831">
    <property type="entry name" value="30S 40S RIBOSOMAL PROTEIN"/>
    <property type="match status" value="1"/>
</dbReference>
<evidence type="ECO:0000313" key="12">
    <source>
        <dbReference type="Proteomes" id="UP000177061"/>
    </source>
</evidence>
<keyword evidence="5 7" id="KW-0687">Ribonucleoprotein</keyword>
<keyword evidence="4 7" id="KW-0689">Ribosomal protein</keyword>
<dbReference type="Gene3D" id="3.10.290.10">
    <property type="entry name" value="RNA-binding S4 domain"/>
    <property type="match status" value="1"/>
</dbReference>
<sequence length="205" mass="23798">MNNNCKKCRRAGEKLFLKGERCFSQKCAMIKRPYRPGLHGKTRRRRVSEYGLQLAEKQRIRAMYGISEKQFKNYVKTAIRQKGDKGDFLLGKLEGRLDNIVFRLGWAKSRKSARQLVNHGHILINQRKVDIPSCQIKTGDQIKIKEGSKKLGPFQELKTTLKKYKTLSWLNLDKENLIGQVVAQPKMEEVGKIGKIEMIIEFYSR</sequence>
<dbReference type="SMART" id="SM00363">
    <property type="entry name" value="S4"/>
    <property type="match status" value="1"/>
</dbReference>
<dbReference type="Pfam" id="PF00163">
    <property type="entry name" value="Ribosomal_S4"/>
    <property type="match status" value="1"/>
</dbReference>
<evidence type="ECO:0000256" key="5">
    <source>
        <dbReference type="ARBA" id="ARBA00023274"/>
    </source>
</evidence>
<dbReference type="SUPFAM" id="SSF55174">
    <property type="entry name" value="Alpha-L RNA-binding motif"/>
    <property type="match status" value="1"/>
</dbReference>
<comment type="function">
    <text evidence="7">One of the primary rRNA binding proteins, it binds directly to 16S rRNA where it nucleates assembly of the body of the 30S subunit.</text>
</comment>
<dbReference type="Pfam" id="PF01479">
    <property type="entry name" value="S4"/>
    <property type="match status" value="1"/>
</dbReference>
<gene>
    <name evidence="7" type="primary">rpsD</name>
    <name evidence="11" type="ORF">A3J64_02730</name>
</gene>
<dbReference type="PROSITE" id="PS50889">
    <property type="entry name" value="S4"/>
    <property type="match status" value="1"/>
</dbReference>
<dbReference type="Gene3D" id="1.10.1050.10">
    <property type="entry name" value="Ribosomal Protein S4 Delta 41, Chain A, domain 1"/>
    <property type="match status" value="1"/>
</dbReference>
<dbReference type="AlphaFoldDB" id="A0A1G2FEM2"/>
<dbReference type="GO" id="GO:0019843">
    <property type="term" value="F:rRNA binding"/>
    <property type="evidence" value="ECO:0007669"/>
    <property type="project" value="UniProtKB-UniRule"/>
</dbReference>
<evidence type="ECO:0000256" key="6">
    <source>
        <dbReference type="ARBA" id="ARBA00035254"/>
    </source>
</evidence>